<dbReference type="AlphaFoldDB" id="A0A426Z2P2"/>
<evidence type="ECO:0000313" key="4">
    <source>
        <dbReference type="Proteomes" id="UP000287651"/>
    </source>
</evidence>
<gene>
    <name evidence="3" type="ORF">B296_00018420</name>
</gene>
<sequence length="220" mass="24781">MEETSVPTPMLNRYWRLLNDPGFSPQIANPGPPIVSTEAFLSLTHQVQTLAGMMQIIVQHIPQLMQTLASQQPGGPHRSPTEVASKNPNASTLRPVNHSRDITYVPSDLDVISSDSTNSVREQLRKVNQRLDEVQREYIKSKEEVGESVKGRSPFVPEIQDRLVPPNFRLPSLESYDGSSNPSEHIIVFRAQLALYHTSDTLMYRAFPTTLSGPTRMWYN</sequence>
<organism evidence="3 4">
    <name type="scientific">Ensete ventricosum</name>
    <name type="common">Abyssinian banana</name>
    <name type="synonym">Musa ensete</name>
    <dbReference type="NCBI Taxonomy" id="4639"/>
    <lineage>
        <taxon>Eukaryota</taxon>
        <taxon>Viridiplantae</taxon>
        <taxon>Streptophyta</taxon>
        <taxon>Embryophyta</taxon>
        <taxon>Tracheophyta</taxon>
        <taxon>Spermatophyta</taxon>
        <taxon>Magnoliopsida</taxon>
        <taxon>Liliopsida</taxon>
        <taxon>Zingiberales</taxon>
        <taxon>Musaceae</taxon>
        <taxon>Ensete</taxon>
    </lineage>
</organism>
<evidence type="ECO:0000313" key="3">
    <source>
        <dbReference type="EMBL" id="RRT58221.1"/>
    </source>
</evidence>
<name>A0A426Z2P2_ENSVE</name>
<protein>
    <submittedName>
        <fullName evidence="3">Uncharacterized protein</fullName>
    </submittedName>
</protein>
<dbReference type="EMBL" id="AMZH03008793">
    <property type="protein sequence ID" value="RRT58221.1"/>
    <property type="molecule type" value="Genomic_DNA"/>
</dbReference>
<dbReference type="Proteomes" id="UP000287651">
    <property type="component" value="Unassembled WGS sequence"/>
</dbReference>
<evidence type="ECO:0000256" key="2">
    <source>
        <dbReference type="SAM" id="MobiDB-lite"/>
    </source>
</evidence>
<feature type="region of interest" description="Disordered" evidence="2">
    <location>
        <begin position="69"/>
        <end position="98"/>
    </location>
</feature>
<proteinExistence type="predicted"/>
<reference evidence="3 4" key="1">
    <citation type="journal article" date="2014" name="Agronomy (Basel)">
        <title>A Draft Genome Sequence for Ensete ventricosum, the Drought-Tolerant Tree Against Hunger.</title>
        <authorList>
            <person name="Harrison J."/>
            <person name="Moore K.A."/>
            <person name="Paszkiewicz K."/>
            <person name="Jones T."/>
            <person name="Grant M."/>
            <person name="Ambacheew D."/>
            <person name="Muzemil S."/>
            <person name="Studholme D.J."/>
        </authorList>
    </citation>
    <scope>NUCLEOTIDE SEQUENCE [LARGE SCALE GENOMIC DNA]</scope>
</reference>
<feature type="compositionally biased region" description="Polar residues" evidence="2">
    <location>
        <begin position="82"/>
        <end position="94"/>
    </location>
</feature>
<accession>A0A426Z2P2</accession>
<comment type="caution">
    <text evidence="3">The sequence shown here is derived from an EMBL/GenBank/DDBJ whole genome shotgun (WGS) entry which is preliminary data.</text>
</comment>
<feature type="coiled-coil region" evidence="1">
    <location>
        <begin position="117"/>
        <end position="144"/>
    </location>
</feature>
<keyword evidence="1" id="KW-0175">Coiled coil</keyword>
<evidence type="ECO:0000256" key="1">
    <source>
        <dbReference type="SAM" id="Coils"/>
    </source>
</evidence>